<dbReference type="InterPro" id="IPR016024">
    <property type="entry name" value="ARM-type_fold"/>
</dbReference>
<protein>
    <submittedName>
        <fullName evidence="2">3073_t:CDS:1</fullName>
    </submittedName>
</protein>
<keyword evidence="3" id="KW-1185">Reference proteome</keyword>
<evidence type="ECO:0000256" key="1">
    <source>
        <dbReference type="SAM" id="MobiDB-lite"/>
    </source>
</evidence>
<feature type="compositionally biased region" description="Basic and acidic residues" evidence="1">
    <location>
        <begin position="106"/>
        <end position="119"/>
    </location>
</feature>
<evidence type="ECO:0000313" key="3">
    <source>
        <dbReference type="Proteomes" id="UP000789342"/>
    </source>
</evidence>
<reference evidence="2" key="1">
    <citation type="submission" date="2021-06" db="EMBL/GenBank/DDBJ databases">
        <authorList>
            <person name="Kallberg Y."/>
            <person name="Tangrot J."/>
            <person name="Rosling A."/>
        </authorList>
    </citation>
    <scope>NUCLEOTIDE SEQUENCE</scope>
    <source>
        <strain evidence="2">CL551</strain>
    </source>
</reference>
<dbReference type="EMBL" id="CAJVPV010001162">
    <property type="protein sequence ID" value="CAG8488506.1"/>
    <property type="molecule type" value="Genomic_DNA"/>
</dbReference>
<dbReference type="GO" id="GO:0003682">
    <property type="term" value="F:chromatin binding"/>
    <property type="evidence" value="ECO:0007669"/>
    <property type="project" value="TreeGrafter"/>
</dbReference>
<feature type="region of interest" description="Disordered" evidence="1">
    <location>
        <begin position="272"/>
        <end position="312"/>
    </location>
</feature>
<dbReference type="OrthoDB" id="418242at2759"/>
<dbReference type="GO" id="GO:0034087">
    <property type="term" value="P:establishment of mitotic sister chromatid cohesion"/>
    <property type="evidence" value="ECO:0007669"/>
    <property type="project" value="TreeGrafter"/>
</dbReference>
<feature type="compositionally biased region" description="Basic and acidic residues" evidence="1">
    <location>
        <begin position="289"/>
        <end position="300"/>
    </location>
</feature>
<dbReference type="PANTHER" id="PTHR21704">
    <property type="entry name" value="NIPPED-B-LIKE PROTEIN DELANGIN SCC2-RELATED"/>
    <property type="match status" value="1"/>
</dbReference>
<feature type="compositionally biased region" description="Polar residues" evidence="1">
    <location>
        <begin position="278"/>
        <end position="288"/>
    </location>
</feature>
<comment type="caution">
    <text evidence="2">The sequence shown here is derived from an EMBL/GenBank/DDBJ whole genome shotgun (WGS) entry which is preliminary data.</text>
</comment>
<feature type="region of interest" description="Disordered" evidence="1">
    <location>
        <begin position="383"/>
        <end position="407"/>
    </location>
</feature>
<dbReference type="PANTHER" id="PTHR21704:SF18">
    <property type="entry name" value="NIPPED-B-LIKE PROTEIN"/>
    <property type="match status" value="1"/>
</dbReference>
<feature type="region of interest" description="Disordered" evidence="1">
    <location>
        <begin position="60"/>
        <end position="162"/>
    </location>
</feature>
<dbReference type="GO" id="GO:0061775">
    <property type="term" value="F:cohesin loader activity"/>
    <property type="evidence" value="ECO:0007669"/>
    <property type="project" value="InterPro"/>
</dbReference>
<sequence>MEILILRRFKSPPVPFPQPSFDYAFCPQPSVPQKRSFKQTMDTVHRDNTTEIHRNTYQISEKNSLSQSQKFHVSTPELFGENGTPQQITRQQNSQSKSNILPNKDLCQDNTHEGQKKLPNEYQKNHKNSGELHSIDAQKHGSPPSAFAGTSAPVDHKSKFSDGSSYKVSEGIPNLYPPSPKVVIESLPPKYTKQSHLEYPRKHSASSQNLRNRLPSPKVVINNEMFPVIEIHHKKIEDHNITNITKRHNLRIASPEVVIEMPSRDVLAEYRSPDELRSSSQQYFQRPSQEFRKQRDKDDERSEEAEDSIISDPSSNSYLSILVPSSINSNEPLLTSMAIRQLTKYVGKVSRYKLLEDVEVDDLGRILKILERSVREVETSDILPNNYSSSSHEKKRSSVNLENDLTENDEMDVDVESNITIIDDKLEKIINGVEAAIAAFSIMTGGKLSKQLYPEDLITSSLNLVKGQLGGIIYRIFEMNTSDDALNSRQHDQFTVTDTPIPLPNNLFISIAIDIFFVASLPESSVKSLEELSDAIVITISFIAIGPFFVDSASGNSNFIFGNGLEAVKLVALDLLRSVFINHPKQRTWILEEILTSLIKLPTVKRNLRQYRLPDGKSIQMVSALILQLIQSCTAGISQIDLKSADECREMEITEKVVHNEMSESKKIGYINDKKADTYTKSMAIDYLGTIAGRIKKFSNSGIKSYEETSDEIWEEKDERRWFSKIKNIPKGEITTLTRTQAIKNLYECQKAVLSFLEISATEDPAVQCARQFYLTEWGFSFVNTLQLMGEKRLEPKCNEEEEKIKYNSMKKLMDKIIVEYWKMSSEDHITQSLGQRSQSVDRSDILLITELLASRQSLYQNFDSILSRILVSLDTGVVAFRTKALRALGQVVVCDPSILSQVNVRQTIAQRLSDNSPAVRDAAIDLVGRYLSQKPEITEQYYKVISDRVLDTGLNVRKRVIKLLRDIFLKSTDQAMMIDIGCKILMRINDDDDHVKELALKTIQELWFTPFKHQKNVSNYLDEDERQSEFNMMSAVGKKEVLARSLLIVGVSERLGERNGHIIGAFFKKVLEKDDKQKREILSICQCMVDCLFEHLLTLQDSNSKTEVVSCISTICLLSNASPTLVSNHVVTLQPYLKSASTSDDQSILYYVLMIYRNVLPLLKRPNPIFLNEIETALMGLLTKSPQKILQEVVPCLCVIIDKLTFNYARLIKLLRSCTEKLKVEKKQLEAGKELSSARNVMVLLLIIGLLCKNFDFDKKRADQPEKMKDLDSIDKGPIITIIFQLALFFCKENLSEAVQKMALQSLGFIYLSYPIIMLRLESTDLMDRILQTGAMDMRIQLMKVFLDFLVAEQQKINADLEDKKPNAFVTNDIVDVNDTMETWGSSSSMQIEERLTDTKEIQNGTLTEGTRNIENENVLPLSYAAKVSICMTILMHLKDHLKKLYSLSEVKCQNFNPTQSGSHKDKPAIRNQTAPFIISWEGFPFLDKPLALGDLWLKMEREKNFLKMSLKVNRPTNNQTILLTWISI</sequence>
<feature type="compositionally biased region" description="Polar residues" evidence="1">
    <location>
        <begin position="60"/>
        <end position="72"/>
    </location>
</feature>
<dbReference type="InterPro" id="IPR033031">
    <property type="entry name" value="Scc2/Nipped-B"/>
</dbReference>
<dbReference type="Gene3D" id="1.25.10.10">
    <property type="entry name" value="Leucine-rich Repeat Variant"/>
    <property type="match status" value="1"/>
</dbReference>
<organism evidence="2 3">
    <name type="scientific">Acaulospora morrowiae</name>
    <dbReference type="NCBI Taxonomy" id="94023"/>
    <lineage>
        <taxon>Eukaryota</taxon>
        <taxon>Fungi</taxon>
        <taxon>Fungi incertae sedis</taxon>
        <taxon>Mucoromycota</taxon>
        <taxon>Glomeromycotina</taxon>
        <taxon>Glomeromycetes</taxon>
        <taxon>Diversisporales</taxon>
        <taxon>Acaulosporaceae</taxon>
        <taxon>Acaulospora</taxon>
    </lineage>
</organism>
<name>A0A9N8ZC15_9GLOM</name>
<dbReference type="GO" id="GO:0071169">
    <property type="term" value="P:establishment of protein localization to chromatin"/>
    <property type="evidence" value="ECO:0007669"/>
    <property type="project" value="TreeGrafter"/>
</dbReference>
<dbReference type="GO" id="GO:1990414">
    <property type="term" value="P:replication-born double-strand break repair via sister chromatid exchange"/>
    <property type="evidence" value="ECO:0007669"/>
    <property type="project" value="TreeGrafter"/>
</dbReference>
<feature type="compositionally biased region" description="Basic and acidic residues" evidence="1">
    <location>
        <begin position="128"/>
        <end position="139"/>
    </location>
</feature>
<evidence type="ECO:0000313" key="2">
    <source>
        <dbReference type="EMBL" id="CAG8488506.1"/>
    </source>
</evidence>
<dbReference type="GO" id="GO:0140588">
    <property type="term" value="P:chromatin looping"/>
    <property type="evidence" value="ECO:0007669"/>
    <property type="project" value="InterPro"/>
</dbReference>
<dbReference type="SUPFAM" id="SSF48371">
    <property type="entry name" value="ARM repeat"/>
    <property type="match status" value="1"/>
</dbReference>
<proteinExistence type="predicted"/>
<dbReference type="InterPro" id="IPR011989">
    <property type="entry name" value="ARM-like"/>
</dbReference>
<dbReference type="GO" id="GO:0090694">
    <property type="term" value="C:Scc2-Scc4 cohesin loading complex"/>
    <property type="evidence" value="ECO:0007669"/>
    <property type="project" value="TreeGrafter"/>
</dbReference>
<gene>
    <name evidence="2" type="ORF">AMORRO_LOCUS2661</name>
</gene>
<accession>A0A9N8ZC15</accession>
<dbReference type="GO" id="GO:0010468">
    <property type="term" value="P:regulation of gene expression"/>
    <property type="evidence" value="ECO:0007669"/>
    <property type="project" value="InterPro"/>
</dbReference>
<feature type="compositionally biased region" description="Polar residues" evidence="1">
    <location>
        <begin position="83"/>
        <end position="101"/>
    </location>
</feature>
<dbReference type="InterPro" id="IPR026003">
    <property type="entry name" value="Cohesin_HEAT"/>
</dbReference>
<dbReference type="Proteomes" id="UP000789342">
    <property type="component" value="Unassembled WGS sequence"/>
</dbReference>
<dbReference type="CDD" id="cd23958">
    <property type="entry name" value="SCC2"/>
    <property type="match status" value="1"/>
</dbReference>
<dbReference type="Pfam" id="PF12765">
    <property type="entry name" value="Cohesin_HEAT"/>
    <property type="match status" value="1"/>
</dbReference>